<name>A0A4Y2J0U9_ARAVE</name>
<comment type="caution">
    <text evidence="1">The sequence shown here is derived from an EMBL/GenBank/DDBJ whole genome shotgun (WGS) entry which is preliminary data.</text>
</comment>
<reference evidence="1 2" key="1">
    <citation type="journal article" date="2019" name="Sci. Rep.">
        <title>Orb-weaving spider Araneus ventricosus genome elucidates the spidroin gene catalogue.</title>
        <authorList>
            <person name="Kono N."/>
            <person name="Nakamura H."/>
            <person name="Ohtoshi R."/>
            <person name="Moran D.A.P."/>
            <person name="Shinohara A."/>
            <person name="Yoshida Y."/>
            <person name="Fujiwara M."/>
            <person name="Mori M."/>
            <person name="Tomita M."/>
            <person name="Arakawa K."/>
        </authorList>
    </citation>
    <scope>NUCLEOTIDE SEQUENCE [LARGE SCALE GENOMIC DNA]</scope>
</reference>
<organism evidence="1 2">
    <name type="scientific">Araneus ventricosus</name>
    <name type="common">Orbweaver spider</name>
    <name type="synonym">Epeira ventricosa</name>
    <dbReference type="NCBI Taxonomy" id="182803"/>
    <lineage>
        <taxon>Eukaryota</taxon>
        <taxon>Metazoa</taxon>
        <taxon>Ecdysozoa</taxon>
        <taxon>Arthropoda</taxon>
        <taxon>Chelicerata</taxon>
        <taxon>Arachnida</taxon>
        <taxon>Araneae</taxon>
        <taxon>Araneomorphae</taxon>
        <taxon>Entelegynae</taxon>
        <taxon>Araneoidea</taxon>
        <taxon>Araneidae</taxon>
        <taxon>Araneus</taxon>
    </lineage>
</organism>
<sequence length="103" mass="11832">MWKPQGKVQCVAWFIETKSDAQVRRNFGIQYGREPPPRPNVRAWYASIMETSSVGHKFGACRTSVSDANVAFGIGLFLYEPGYTLNFPLWRPHFSTNLRHLEN</sequence>
<keyword evidence="2" id="KW-1185">Reference proteome</keyword>
<dbReference type="Proteomes" id="UP000499080">
    <property type="component" value="Unassembled WGS sequence"/>
</dbReference>
<gene>
    <name evidence="1" type="ORF">AVEN_189718_1</name>
</gene>
<dbReference type="EMBL" id="BGPR01003106">
    <property type="protein sequence ID" value="GBM83757.1"/>
    <property type="molecule type" value="Genomic_DNA"/>
</dbReference>
<evidence type="ECO:0000313" key="2">
    <source>
        <dbReference type="Proteomes" id="UP000499080"/>
    </source>
</evidence>
<protein>
    <submittedName>
        <fullName evidence="1">Uncharacterized protein</fullName>
    </submittedName>
</protein>
<evidence type="ECO:0000313" key="1">
    <source>
        <dbReference type="EMBL" id="GBM83757.1"/>
    </source>
</evidence>
<proteinExistence type="predicted"/>
<accession>A0A4Y2J0U9</accession>
<dbReference type="AlphaFoldDB" id="A0A4Y2J0U9"/>